<keyword evidence="3" id="KW-1185">Reference proteome</keyword>
<dbReference type="NCBIfam" id="NF042415">
    <property type="entry name" value="STY0301_fam"/>
    <property type="match status" value="1"/>
</dbReference>
<reference evidence="2 3" key="1">
    <citation type="submission" date="2016-10" db="EMBL/GenBank/DDBJ databases">
        <authorList>
            <person name="de Groot N.N."/>
        </authorList>
    </citation>
    <scope>NUCLEOTIDE SEQUENCE [LARGE SCALE GENOMIC DNA]</scope>
    <source>
        <strain evidence="2 3">DSM 19981</strain>
    </source>
</reference>
<dbReference type="OrthoDB" id="7583287at2"/>
<evidence type="ECO:0000313" key="3">
    <source>
        <dbReference type="Proteomes" id="UP000199473"/>
    </source>
</evidence>
<organism evidence="2 3">
    <name type="scientific">Falsiroseomonas stagni DSM 19981</name>
    <dbReference type="NCBI Taxonomy" id="1123062"/>
    <lineage>
        <taxon>Bacteria</taxon>
        <taxon>Pseudomonadati</taxon>
        <taxon>Pseudomonadota</taxon>
        <taxon>Alphaproteobacteria</taxon>
        <taxon>Acetobacterales</taxon>
        <taxon>Roseomonadaceae</taxon>
        <taxon>Falsiroseomonas</taxon>
    </lineage>
</organism>
<dbReference type="InterPro" id="IPR049973">
    <property type="entry name" value="STY0301-like"/>
</dbReference>
<gene>
    <name evidence="2" type="ORF">SAMN02745775_104344</name>
</gene>
<feature type="signal peptide" evidence="1">
    <location>
        <begin position="1"/>
        <end position="23"/>
    </location>
</feature>
<sequence length="117" mass="12073">MSWSRCRRLAAALPLAVSLAAPAAAQAPSACPARAGDPVQAIDVFDGPPADLAYLMPDGRRAGASVFTLGPIYAEGRTVTIRCKYRSGAATDVELAARVEACTARQEPSGNVAVACR</sequence>
<evidence type="ECO:0000256" key="1">
    <source>
        <dbReference type="SAM" id="SignalP"/>
    </source>
</evidence>
<dbReference type="RefSeq" id="WP_092960459.1">
    <property type="nucleotide sequence ID" value="NZ_FOSQ01000004.1"/>
</dbReference>
<protein>
    <submittedName>
        <fullName evidence="2">Uncharacterized protein</fullName>
    </submittedName>
</protein>
<name>A0A1I4B2C1_9PROT</name>
<accession>A0A1I4B2C1</accession>
<dbReference type="STRING" id="1123062.SAMN02745775_104344"/>
<dbReference type="Proteomes" id="UP000199473">
    <property type="component" value="Unassembled WGS sequence"/>
</dbReference>
<dbReference type="EMBL" id="FOSQ01000004">
    <property type="protein sequence ID" value="SFK62221.1"/>
    <property type="molecule type" value="Genomic_DNA"/>
</dbReference>
<keyword evidence="1" id="KW-0732">Signal</keyword>
<dbReference type="AlphaFoldDB" id="A0A1I4B2C1"/>
<proteinExistence type="predicted"/>
<feature type="chain" id="PRO_5011618616" evidence="1">
    <location>
        <begin position="24"/>
        <end position="117"/>
    </location>
</feature>
<evidence type="ECO:0000313" key="2">
    <source>
        <dbReference type="EMBL" id="SFK62221.1"/>
    </source>
</evidence>